<feature type="transmembrane region" description="Helical" evidence="7">
    <location>
        <begin position="86"/>
        <end position="104"/>
    </location>
</feature>
<evidence type="ECO:0000256" key="7">
    <source>
        <dbReference type="SAM" id="Phobius"/>
    </source>
</evidence>
<keyword evidence="3" id="KW-1003">Cell membrane</keyword>
<evidence type="ECO:0000313" key="10">
    <source>
        <dbReference type="Proteomes" id="UP000027192"/>
    </source>
</evidence>
<keyword evidence="4 7" id="KW-0812">Transmembrane</keyword>
<accession>A0A066RPS7</accession>
<feature type="domain" description="Acyltransferase 3" evidence="8">
    <location>
        <begin position="6"/>
        <end position="324"/>
    </location>
</feature>
<sequence>MREKVIFIDLLRCVAATAVVVIHVLGPYRELLGQIPDHAWMTAVSYNSFSRWAVPVFIMITGALMLSDTRPFDLSYYLRRRLGKVLVPFLVWSLFYAFLSGATPEGYHTETALHTLAEMPAHETYYHLGFFYYFIPLYLVIPFFQAWVKRADPTAIKGVTLLWMTVTGLFLLHIDGPWSHQLVLYSGYLLLGYSLFCFSWPTLTWLLPLGIAALLLTDYMVISHSFLLGEYTVGRWLSYKTLNTVVIAAMVFSLCRYLADRLSEQTLARLAFVSRYSLGIYLLHPLFLWPVRAFDLYFIHPALMIPFWTLIAGGLALLASWWLSRSRFTAWLVP</sequence>
<evidence type="ECO:0000256" key="3">
    <source>
        <dbReference type="ARBA" id="ARBA00022475"/>
    </source>
</evidence>
<dbReference type="InterPro" id="IPR002656">
    <property type="entry name" value="Acyl_transf_3_dom"/>
</dbReference>
<evidence type="ECO:0000313" key="9">
    <source>
        <dbReference type="EMBL" id="KDM92364.1"/>
    </source>
</evidence>
<evidence type="ECO:0000256" key="2">
    <source>
        <dbReference type="ARBA" id="ARBA00007400"/>
    </source>
</evidence>
<evidence type="ECO:0000256" key="6">
    <source>
        <dbReference type="ARBA" id="ARBA00023136"/>
    </source>
</evidence>
<comment type="similarity">
    <text evidence="2">Belongs to the acyltransferase 3 family.</text>
</comment>
<feature type="transmembrane region" description="Helical" evidence="7">
    <location>
        <begin position="305"/>
        <end position="323"/>
    </location>
</feature>
<gene>
    <name evidence="9" type="ORF">EA58_06500</name>
</gene>
<dbReference type="AlphaFoldDB" id="A0A066RPS7"/>
<feature type="transmembrane region" description="Helical" evidence="7">
    <location>
        <begin position="180"/>
        <end position="198"/>
    </location>
</feature>
<dbReference type="STRING" id="1654360.EA58_06500"/>
<dbReference type="GO" id="GO:0016413">
    <property type="term" value="F:O-acetyltransferase activity"/>
    <property type="evidence" value="ECO:0007669"/>
    <property type="project" value="TreeGrafter"/>
</dbReference>
<evidence type="ECO:0000259" key="8">
    <source>
        <dbReference type="Pfam" id="PF01757"/>
    </source>
</evidence>
<dbReference type="Proteomes" id="UP000027192">
    <property type="component" value="Unassembled WGS sequence"/>
</dbReference>
<proteinExistence type="inferred from homology"/>
<keyword evidence="10" id="KW-1185">Reference proteome</keyword>
<dbReference type="RefSeq" id="WP_036750399.1">
    <property type="nucleotide sequence ID" value="NZ_JAGSGC010000015.1"/>
</dbReference>
<feature type="transmembrane region" description="Helical" evidence="7">
    <location>
        <begin position="280"/>
        <end position="299"/>
    </location>
</feature>
<feature type="transmembrane region" description="Helical" evidence="7">
    <location>
        <begin position="205"/>
        <end position="222"/>
    </location>
</feature>
<feature type="transmembrane region" description="Helical" evidence="7">
    <location>
        <begin position="156"/>
        <end position="174"/>
    </location>
</feature>
<feature type="transmembrane region" description="Helical" evidence="7">
    <location>
        <begin position="124"/>
        <end position="144"/>
    </location>
</feature>
<reference evidence="9 10" key="1">
    <citation type="submission" date="2014-04" db="EMBL/GenBank/DDBJ databases">
        <title>Draft genome sequence of Photobacterium halotolerans S2753: a solonamide, ngercheumicin and holomycin producer.</title>
        <authorList>
            <person name="Machado H.R."/>
            <person name="Gram L."/>
        </authorList>
    </citation>
    <scope>NUCLEOTIDE SEQUENCE [LARGE SCALE GENOMIC DNA]</scope>
    <source>
        <strain evidence="9 10">S2753</strain>
    </source>
</reference>
<dbReference type="PANTHER" id="PTHR40074:SF2">
    <property type="entry name" value="O-ACETYLTRANSFERASE WECH"/>
    <property type="match status" value="1"/>
</dbReference>
<feature type="transmembrane region" description="Helical" evidence="7">
    <location>
        <begin position="242"/>
        <end position="259"/>
    </location>
</feature>
<comment type="caution">
    <text evidence="9">The sequence shown here is derived from an EMBL/GenBank/DDBJ whole genome shotgun (WGS) entry which is preliminary data.</text>
</comment>
<dbReference type="OrthoDB" id="1072135at2"/>
<keyword evidence="6 7" id="KW-0472">Membrane</keyword>
<dbReference type="PANTHER" id="PTHR40074">
    <property type="entry name" value="O-ACETYLTRANSFERASE WECH"/>
    <property type="match status" value="1"/>
</dbReference>
<keyword evidence="5 7" id="KW-1133">Transmembrane helix</keyword>
<organism evidence="9 10">
    <name type="scientific">Photobacterium galatheae</name>
    <dbReference type="NCBI Taxonomy" id="1654360"/>
    <lineage>
        <taxon>Bacteria</taxon>
        <taxon>Pseudomonadati</taxon>
        <taxon>Pseudomonadota</taxon>
        <taxon>Gammaproteobacteria</taxon>
        <taxon>Vibrionales</taxon>
        <taxon>Vibrionaceae</taxon>
        <taxon>Photobacterium</taxon>
    </lineage>
</organism>
<evidence type="ECO:0000256" key="4">
    <source>
        <dbReference type="ARBA" id="ARBA00022692"/>
    </source>
</evidence>
<feature type="transmembrane region" description="Helical" evidence="7">
    <location>
        <begin position="7"/>
        <end position="28"/>
    </location>
</feature>
<evidence type="ECO:0000256" key="1">
    <source>
        <dbReference type="ARBA" id="ARBA00004651"/>
    </source>
</evidence>
<protein>
    <submittedName>
        <fullName evidence="9">Membrane protein</fullName>
    </submittedName>
</protein>
<dbReference type="GO" id="GO:0009246">
    <property type="term" value="P:enterobacterial common antigen biosynthetic process"/>
    <property type="evidence" value="ECO:0007669"/>
    <property type="project" value="TreeGrafter"/>
</dbReference>
<dbReference type="EMBL" id="JMIB01000009">
    <property type="protein sequence ID" value="KDM92364.1"/>
    <property type="molecule type" value="Genomic_DNA"/>
</dbReference>
<feature type="transmembrane region" description="Helical" evidence="7">
    <location>
        <begin position="48"/>
        <end position="66"/>
    </location>
</feature>
<dbReference type="Pfam" id="PF01757">
    <property type="entry name" value="Acyl_transf_3"/>
    <property type="match status" value="1"/>
</dbReference>
<evidence type="ECO:0000256" key="5">
    <source>
        <dbReference type="ARBA" id="ARBA00022989"/>
    </source>
</evidence>
<dbReference type="GO" id="GO:0005886">
    <property type="term" value="C:plasma membrane"/>
    <property type="evidence" value="ECO:0007669"/>
    <property type="project" value="UniProtKB-SubCell"/>
</dbReference>
<name>A0A066RPS7_9GAMM</name>
<comment type="subcellular location">
    <subcellularLocation>
        <location evidence="1">Cell membrane</location>
        <topology evidence="1">Multi-pass membrane protein</topology>
    </subcellularLocation>
</comment>